<keyword evidence="3" id="KW-1185">Reference proteome</keyword>
<evidence type="ECO:0000313" key="2">
    <source>
        <dbReference type="EnsemblPlants" id="AET5Gv20841100.1"/>
    </source>
</evidence>
<dbReference type="Gene3D" id="3.40.50.1820">
    <property type="entry name" value="alpha/beta hydrolase"/>
    <property type="match status" value="1"/>
</dbReference>
<dbReference type="AlphaFoldDB" id="A0A453LMQ8"/>
<dbReference type="STRING" id="200361.A0A453LMQ8"/>
<name>A0A453LMQ8_AEGTS</name>
<reference evidence="2" key="5">
    <citation type="journal article" date="2021" name="G3 (Bethesda)">
        <title>Aegilops tauschii genome assembly Aet v5.0 features greater sequence contiguity and improved annotation.</title>
        <authorList>
            <person name="Wang L."/>
            <person name="Zhu T."/>
            <person name="Rodriguez J.C."/>
            <person name="Deal K.R."/>
            <person name="Dubcovsky J."/>
            <person name="McGuire P.E."/>
            <person name="Lux T."/>
            <person name="Spannagl M."/>
            <person name="Mayer K.F.X."/>
            <person name="Baldrich P."/>
            <person name="Meyers B.C."/>
            <person name="Huo N."/>
            <person name="Gu Y.Q."/>
            <person name="Zhou H."/>
            <person name="Devos K.M."/>
            <person name="Bennetzen J.L."/>
            <person name="Unver T."/>
            <person name="Budak H."/>
            <person name="Gulick P.J."/>
            <person name="Galiba G."/>
            <person name="Kalapos B."/>
            <person name="Nelson D.R."/>
            <person name="Li P."/>
            <person name="You F.M."/>
            <person name="Luo M.C."/>
            <person name="Dvorak J."/>
        </authorList>
    </citation>
    <scope>NUCLEOTIDE SEQUENCE [LARGE SCALE GENOMIC DNA]</scope>
    <source>
        <strain evidence="2">cv. AL8/78</strain>
    </source>
</reference>
<dbReference type="InterPro" id="IPR029058">
    <property type="entry name" value="AB_hydrolase_fold"/>
</dbReference>
<reference evidence="3" key="1">
    <citation type="journal article" date="2014" name="Science">
        <title>Ancient hybridizations among the ancestral genomes of bread wheat.</title>
        <authorList>
            <consortium name="International Wheat Genome Sequencing Consortium,"/>
            <person name="Marcussen T."/>
            <person name="Sandve S.R."/>
            <person name="Heier L."/>
            <person name="Spannagl M."/>
            <person name="Pfeifer M."/>
            <person name="Jakobsen K.S."/>
            <person name="Wulff B.B."/>
            <person name="Steuernagel B."/>
            <person name="Mayer K.F."/>
            <person name="Olsen O.A."/>
        </authorList>
    </citation>
    <scope>NUCLEOTIDE SEQUENCE [LARGE SCALE GENOMIC DNA]</scope>
    <source>
        <strain evidence="3">cv. AL8/78</strain>
    </source>
</reference>
<reference evidence="2" key="4">
    <citation type="submission" date="2019-03" db="UniProtKB">
        <authorList>
            <consortium name="EnsemblPlants"/>
        </authorList>
    </citation>
    <scope>IDENTIFICATION</scope>
</reference>
<evidence type="ECO:0000313" key="3">
    <source>
        <dbReference type="Proteomes" id="UP000015105"/>
    </source>
</evidence>
<proteinExistence type="predicted"/>
<organism evidence="2 3">
    <name type="scientific">Aegilops tauschii subsp. strangulata</name>
    <name type="common">Goatgrass</name>
    <dbReference type="NCBI Taxonomy" id="200361"/>
    <lineage>
        <taxon>Eukaryota</taxon>
        <taxon>Viridiplantae</taxon>
        <taxon>Streptophyta</taxon>
        <taxon>Embryophyta</taxon>
        <taxon>Tracheophyta</taxon>
        <taxon>Spermatophyta</taxon>
        <taxon>Magnoliopsida</taxon>
        <taxon>Liliopsida</taxon>
        <taxon>Poales</taxon>
        <taxon>Poaceae</taxon>
        <taxon>BOP clade</taxon>
        <taxon>Pooideae</taxon>
        <taxon>Triticodae</taxon>
        <taxon>Triticeae</taxon>
        <taxon>Triticinae</taxon>
        <taxon>Aegilops</taxon>
    </lineage>
</organism>
<feature type="domain" description="AB hydrolase-1" evidence="1">
    <location>
        <begin position="151"/>
        <end position="386"/>
    </location>
</feature>
<dbReference type="InterPro" id="IPR052370">
    <property type="entry name" value="Meta-cleavage_hydrolase"/>
</dbReference>
<dbReference type="Pfam" id="PF00561">
    <property type="entry name" value="Abhydrolase_1"/>
    <property type="match status" value="1"/>
</dbReference>
<sequence length="405" mass="44785">GFDGYSGGGRTQKDRPADFKRFHFNFQQELCYLCKRTHVAVHVLTELHSTRCIKCWSRCIPTSTFSCCCLPIKLHANRHSQIKQESTTTLSAMVNWVQMLRTHFVARLAKNAGLRQHAVAVDDDGTTVNLWLPKKKQTGAATTAGGNQRHAVVLVHGFAGDGMMTWGFQVGALAARGHDVYVPDLVHFGGSTSPAPHRSVAFQAHCLATALGKLGLAGQRCTVVGFSYGGLVAFEMAAAFPGLVRSVVVSGADVAYTAAMNDVLLQRLGAGSMTDLMLPETVGGVERLFSTAFYKKPFLPRRLLSDFLKVMCDNRKERSEMLENMITSKDKEAPAPVFQQAILLLWGENDNYFIIEDAERLKRELGEKAMLRTISKAGHLAHLERPCVYNRYLKEFLAHVDRLPS</sequence>
<evidence type="ECO:0000259" key="1">
    <source>
        <dbReference type="Pfam" id="PF00561"/>
    </source>
</evidence>
<dbReference type="Gramene" id="AET5Gv20841100.1">
    <property type="protein sequence ID" value="AET5Gv20841100.1"/>
    <property type="gene ID" value="AET5Gv20841100"/>
</dbReference>
<dbReference type="EnsemblPlants" id="AET5Gv20841100.1">
    <property type="protein sequence ID" value="AET5Gv20841100.1"/>
    <property type="gene ID" value="AET5Gv20841100"/>
</dbReference>
<accession>A0A453LMQ8</accession>
<dbReference type="PANTHER" id="PTHR43139:SF34">
    <property type="entry name" value="AB HYDROLASE-1 DOMAIN-CONTAINING PROTEIN"/>
    <property type="match status" value="1"/>
</dbReference>
<dbReference type="SUPFAM" id="SSF53474">
    <property type="entry name" value="alpha/beta-Hydrolases"/>
    <property type="match status" value="1"/>
</dbReference>
<reference evidence="3" key="2">
    <citation type="journal article" date="2017" name="Nat. Plants">
        <title>The Aegilops tauschii genome reveals multiple impacts of transposons.</title>
        <authorList>
            <person name="Zhao G."/>
            <person name="Zou C."/>
            <person name="Li K."/>
            <person name="Wang K."/>
            <person name="Li T."/>
            <person name="Gao L."/>
            <person name="Zhang X."/>
            <person name="Wang H."/>
            <person name="Yang Z."/>
            <person name="Liu X."/>
            <person name="Jiang W."/>
            <person name="Mao L."/>
            <person name="Kong X."/>
            <person name="Jiao Y."/>
            <person name="Jia J."/>
        </authorList>
    </citation>
    <scope>NUCLEOTIDE SEQUENCE [LARGE SCALE GENOMIC DNA]</scope>
    <source>
        <strain evidence="3">cv. AL8/78</strain>
    </source>
</reference>
<dbReference type="Proteomes" id="UP000015105">
    <property type="component" value="Chromosome 5D"/>
</dbReference>
<protein>
    <recommendedName>
        <fullName evidence="1">AB hydrolase-1 domain-containing protein</fullName>
    </recommendedName>
</protein>
<dbReference type="PANTHER" id="PTHR43139">
    <property type="entry name" value="SI:DKEY-122A22.2"/>
    <property type="match status" value="1"/>
</dbReference>
<dbReference type="InterPro" id="IPR000073">
    <property type="entry name" value="AB_hydrolase_1"/>
</dbReference>
<reference evidence="2" key="3">
    <citation type="journal article" date="2017" name="Nature">
        <title>Genome sequence of the progenitor of the wheat D genome Aegilops tauschii.</title>
        <authorList>
            <person name="Luo M.C."/>
            <person name="Gu Y.Q."/>
            <person name="Puiu D."/>
            <person name="Wang H."/>
            <person name="Twardziok S.O."/>
            <person name="Deal K.R."/>
            <person name="Huo N."/>
            <person name="Zhu T."/>
            <person name="Wang L."/>
            <person name="Wang Y."/>
            <person name="McGuire P.E."/>
            <person name="Liu S."/>
            <person name="Long H."/>
            <person name="Ramasamy R.K."/>
            <person name="Rodriguez J.C."/>
            <person name="Van S.L."/>
            <person name="Yuan L."/>
            <person name="Wang Z."/>
            <person name="Xia Z."/>
            <person name="Xiao L."/>
            <person name="Anderson O.D."/>
            <person name="Ouyang S."/>
            <person name="Liang Y."/>
            <person name="Zimin A.V."/>
            <person name="Pertea G."/>
            <person name="Qi P."/>
            <person name="Bennetzen J.L."/>
            <person name="Dai X."/>
            <person name="Dawson M.W."/>
            <person name="Muller H.G."/>
            <person name="Kugler K."/>
            <person name="Rivarola-Duarte L."/>
            <person name="Spannagl M."/>
            <person name="Mayer K.F.X."/>
            <person name="Lu F.H."/>
            <person name="Bevan M.W."/>
            <person name="Leroy P."/>
            <person name="Li P."/>
            <person name="You F.M."/>
            <person name="Sun Q."/>
            <person name="Liu Z."/>
            <person name="Lyons E."/>
            <person name="Wicker T."/>
            <person name="Salzberg S.L."/>
            <person name="Devos K.M."/>
            <person name="Dvorak J."/>
        </authorList>
    </citation>
    <scope>NUCLEOTIDE SEQUENCE [LARGE SCALE GENOMIC DNA]</scope>
    <source>
        <strain evidence="2">cv. AL8/78</strain>
    </source>
</reference>
<dbReference type="PRINTS" id="PR00111">
    <property type="entry name" value="ABHYDROLASE"/>
</dbReference>